<gene>
    <name evidence="3" type="ORF">CEN89_154</name>
</gene>
<dbReference type="InterPro" id="IPR043993">
    <property type="entry name" value="T4SS_pilin"/>
</dbReference>
<name>A0A554LK62_9BACT</name>
<keyword evidence="2" id="KW-1133">Transmembrane helix</keyword>
<protein>
    <submittedName>
        <fullName evidence="3">Uncharacterized protein</fullName>
    </submittedName>
</protein>
<evidence type="ECO:0000313" key="3">
    <source>
        <dbReference type="EMBL" id="TSC93250.1"/>
    </source>
</evidence>
<proteinExistence type="predicted"/>
<evidence type="ECO:0000313" key="4">
    <source>
        <dbReference type="Proteomes" id="UP000315689"/>
    </source>
</evidence>
<dbReference type="Pfam" id="PF18895">
    <property type="entry name" value="T4SS_pilin"/>
    <property type="match status" value="1"/>
</dbReference>
<feature type="transmembrane region" description="Helical" evidence="2">
    <location>
        <begin position="86"/>
        <end position="108"/>
    </location>
</feature>
<sequence length="209" mass="22193">MGIMVFAVAIFNDQKLAWAAVTDLIPTAAPEGVTTSFSSVKEIISTLFRVIISAAGAIFMIILIIGGIMYLTGAGNEEATGKAKKMMIDAIIGLAITLSAWAIGVWVLNQFVGNTPAAVPPTTTPTSTPAPAPGSGGGGSTTGSTRLEITGYPITFSVPKTDPNNNTYNITVNSRSNDCQQKGGKDIYIEQISQTQYPNYDQYRFHCYK</sequence>
<feature type="region of interest" description="Disordered" evidence="1">
    <location>
        <begin position="119"/>
        <end position="143"/>
    </location>
</feature>
<evidence type="ECO:0000256" key="1">
    <source>
        <dbReference type="SAM" id="MobiDB-lite"/>
    </source>
</evidence>
<dbReference type="EMBL" id="VMGK01000004">
    <property type="protein sequence ID" value="TSC93250.1"/>
    <property type="molecule type" value="Genomic_DNA"/>
</dbReference>
<dbReference type="Proteomes" id="UP000315689">
    <property type="component" value="Unassembled WGS sequence"/>
</dbReference>
<dbReference type="AlphaFoldDB" id="A0A554LK62"/>
<reference evidence="3 4" key="1">
    <citation type="submission" date="2017-07" db="EMBL/GenBank/DDBJ databases">
        <title>Mechanisms for carbon and nitrogen cycling indicate functional differentiation within the Candidate Phyla Radiation.</title>
        <authorList>
            <person name="Danczak R.E."/>
            <person name="Johnston M.D."/>
            <person name="Kenah C."/>
            <person name="Slattery M."/>
            <person name="Wrighton K.C."/>
            <person name="Wilkins M.J."/>
        </authorList>
    </citation>
    <scope>NUCLEOTIDE SEQUENCE [LARGE SCALE GENOMIC DNA]</scope>
    <source>
        <strain evidence="3">Licking1014_7</strain>
    </source>
</reference>
<keyword evidence="2" id="KW-0812">Transmembrane</keyword>
<organism evidence="3 4">
    <name type="scientific">Candidatus Berkelbacteria bacterium Licking1014_7</name>
    <dbReference type="NCBI Taxonomy" id="2017147"/>
    <lineage>
        <taxon>Bacteria</taxon>
        <taxon>Candidatus Berkelbacteria</taxon>
    </lineage>
</organism>
<feature type="compositionally biased region" description="Pro residues" evidence="1">
    <location>
        <begin position="119"/>
        <end position="132"/>
    </location>
</feature>
<evidence type="ECO:0000256" key="2">
    <source>
        <dbReference type="SAM" id="Phobius"/>
    </source>
</evidence>
<feature type="transmembrane region" description="Helical" evidence="2">
    <location>
        <begin position="43"/>
        <end position="65"/>
    </location>
</feature>
<comment type="caution">
    <text evidence="3">The sequence shown here is derived from an EMBL/GenBank/DDBJ whole genome shotgun (WGS) entry which is preliminary data.</text>
</comment>
<keyword evidence="2" id="KW-0472">Membrane</keyword>
<accession>A0A554LK62</accession>